<feature type="transmembrane region" description="Helical" evidence="1">
    <location>
        <begin position="39"/>
        <end position="59"/>
    </location>
</feature>
<sequence>MGVPAYFELSWSILSTIGLFLTVAGLWATAITRLSRLHLVPIIVSIACAIANGLCYFAFYTQNPVRQRVAASVFADTFWLVQEAGLSFYSYQILVHTLKDRASLIFRAIFWSLMTCIIALRITIAVTRAVELATNQPFQTRIDYLHLGYFTAIALVEISSATFLIRLLRDAYGTSPWSSPTRGVFRHLLQSTEIRLASLSCIGILRAVTYSLQTTAQSATTVAGEFDRFAYTLECLFPTVMIIDILASKRFQFDGHSTLHCSDPLEEQQEWAGRRNRRSAPWAEISPRSVYFVFRISSTKEPHLTITHYSLPSGQTALALNKRTTPTTAHCLACNNKVSPRFFLAP</sequence>
<proteinExistence type="predicted"/>
<dbReference type="Proteomes" id="UP000631181">
    <property type="component" value="Unassembled WGS sequence"/>
</dbReference>
<name>A0A8J8WJU3_9EURO</name>
<comment type="caution">
    <text evidence="2">The sequence shown here is derived from an EMBL/GenBank/DDBJ whole genome shotgun (WGS) entry which is preliminary data.</text>
</comment>
<accession>A0A8J8WJU3</accession>
<keyword evidence="1" id="KW-0812">Transmembrane</keyword>
<protein>
    <submittedName>
        <fullName evidence="2">Uncharacterized protein</fullName>
    </submittedName>
</protein>
<dbReference type="OrthoDB" id="5306317at2759"/>
<feature type="transmembrane region" description="Helical" evidence="1">
    <location>
        <begin position="6"/>
        <end position="27"/>
    </location>
</feature>
<dbReference type="AlphaFoldDB" id="A0A8J8WJU3"/>
<feature type="transmembrane region" description="Helical" evidence="1">
    <location>
        <begin position="147"/>
        <end position="168"/>
    </location>
</feature>
<dbReference type="EMBL" id="WIWV01000048">
    <property type="protein sequence ID" value="KAF7715982.1"/>
    <property type="molecule type" value="Genomic_DNA"/>
</dbReference>
<gene>
    <name evidence="2" type="ORF">PECM_006183</name>
</gene>
<evidence type="ECO:0000256" key="1">
    <source>
        <dbReference type="SAM" id="Phobius"/>
    </source>
</evidence>
<evidence type="ECO:0000313" key="3">
    <source>
        <dbReference type="Proteomes" id="UP000631181"/>
    </source>
</evidence>
<feature type="transmembrane region" description="Helical" evidence="1">
    <location>
        <begin position="104"/>
        <end position="127"/>
    </location>
</feature>
<evidence type="ECO:0000313" key="2">
    <source>
        <dbReference type="EMBL" id="KAF7715982.1"/>
    </source>
</evidence>
<keyword evidence="1" id="KW-0472">Membrane</keyword>
<keyword evidence="3" id="KW-1185">Reference proteome</keyword>
<reference evidence="2" key="1">
    <citation type="journal article" date="2020" name="Front. Microbiol.">
        <title>Gene regulatory networks of Penicillium echinulatum 2HH and Penicillium oxalicum 114-2 inferred by a computational biology approach.</title>
        <authorList>
            <person name="Lenz A.R."/>
            <person name="Galan-Vasquez E."/>
            <person name="Balbinot E."/>
            <person name="De Abreu F.P."/>
            <person name="De Oliveira N.S."/>
            <person name="Da Rosa L.O."/>
            <person name="De Avila E Silva S."/>
            <person name="Camassola M."/>
            <person name="Dillon A.J.P."/>
            <person name="Perez-Rueda E."/>
        </authorList>
    </citation>
    <scope>NUCLEOTIDE SEQUENCE</scope>
    <source>
        <strain evidence="2">S1M29</strain>
    </source>
</reference>
<organism evidence="2 3">
    <name type="scientific">Penicillium ucsense</name>
    <dbReference type="NCBI Taxonomy" id="2839758"/>
    <lineage>
        <taxon>Eukaryota</taxon>
        <taxon>Fungi</taxon>
        <taxon>Dikarya</taxon>
        <taxon>Ascomycota</taxon>
        <taxon>Pezizomycotina</taxon>
        <taxon>Eurotiomycetes</taxon>
        <taxon>Eurotiomycetidae</taxon>
        <taxon>Eurotiales</taxon>
        <taxon>Aspergillaceae</taxon>
        <taxon>Penicillium</taxon>
    </lineage>
</organism>
<keyword evidence="1" id="KW-1133">Transmembrane helix</keyword>